<name>A0A0H5QVH3_9EUKA</name>
<evidence type="ECO:0000256" key="1">
    <source>
        <dbReference type="SAM" id="MobiDB-lite"/>
    </source>
</evidence>
<dbReference type="EMBL" id="HACM01005546">
    <property type="protein sequence ID" value="CRZ05988.1"/>
    <property type="molecule type" value="Transcribed_RNA"/>
</dbReference>
<reference evidence="2" key="1">
    <citation type="submission" date="2015-04" db="EMBL/GenBank/DDBJ databases">
        <title>The genome sequence of the plant pathogenic Rhizarian Plasmodiophora brassicae reveals insights in its biotrophic life cycle and the origin of chitin synthesis.</title>
        <authorList>
            <person name="Schwelm A."/>
            <person name="Fogelqvist J."/>
            <person name="Knaust A."/>
            <person name="Julke S."/>
            <person name="Lilja T."/>
            <person name="Dhandapani V."/>
            <person name="Bonilla-Rosso G."/>
            <person name="Karlsson M."/>
            <person name="Shevchenko A."/>
            <person name="Choi S.R."/>
            <person name="Kim H.G."/>
            <person name="Park J.Y."/>
            <person name="Lim Y.P."/>
            <person name="Ludwig-Muller J."/>
            <person name="Dixelius C."/>
        </authorList>
    </citation>
    <scope>NUCLEOTIDE SEQUENCE</scope>
    <source>
        <tissue evidence="2">Potato root galls</tissue>
    </source>
</reference>
<accession>A0A0H5QVH3</accession>
<protein>
    <submittedName>
        <fullName evidence="2">Uncharacterized protein</fullName>
    </submittedName>
</protein>
<dbReference type="AlphaFoldDB" id="A0A0H5QVH3"/>
<organism evidence="2">
    <name type="scientific">Spongospora subterranea</name>
    <dbReference type="NCBI Taxonomy" id="70186"/>
    <lineage>
        <taxon>Eukaryota</taxon>
        <taxon>Sar</taxon>
        <taxon>Rhizaria</taxon>
        <taxon>Endomyxa</taxon>
        <taxon>Phytomyxea</taxon>
        <taxon>Plasmodiophorida</taxon>
        <taxon>Plasmodiophoridae</taxon>
        <taxon>Spongospora</taxon>
    </lineage>
</organism>
<feature type="region of interest" description="Disordered" evidence="1">
    <location>
        <begin position="1"/>
        <end position="20"/>
    </location>
</feature>
<evidence type="ECO:0000313" key="2">
    <source>
        <dbReference type="EMBL" id="CRZ05988.1"/>
    </source>
</evidence>
<sequence>MVDNRSLSNSEEDGGDKKCDDDDNCNQLEKHFPANNRCPFLRRQCFLSATIFLSWFQLVTSMLFECLQNLQILRADVVLTDEISFISFTHGKQIRFGKFQIF</sequence>
<proteinExistence type="predicted"/>